<dbReference type="EMBL" id="CAEZXL010000052">
    <property type="protein sequence ID" value="CAB4683913.1"/>
    <property type="molecule type" value="Genomic_DNA"/>
</dbReference>
<evidence type="ECO:0000256" key="1">
    <source>
        <dbReference type="SAM" id="MobiDB-lite"/>
    </source>
</evidence>
<organism evidence="2">
    <name type="scientific">freshwater metagenome</name>
    <dbReference type="NCBI Taxonomy" id="449393"/>
    <lineage>
        <taxon>unclassified sequences</taxon>
        <taxon>metagenomes</taxon>
        <taxon>ecological metagenomes</taxon>
    </lineage>
</organism>
<evidence type="ECO:0000313" key="2">
    <source>
        <dbReference type="EMBL" id="CAB4683913.1"/>
    </source>
</evidence>
<protein>
    <submittedName>
        <fullName evidence="2">Unannotated protein</fullName>
    </submittedName>
</protein>
<accession>A0A6J6NHH1</accession>
<dbReference type="AlphaFoldDB" id="A0A6J6NHH1"/>
<sequence length="194" mass="20309">MGLFSDLAAEWDDAQNPFYPLSPEILFQAALDAGGHLNWTVQHADGSSRTITFVARKSHMFSSSSQGFFSVFIIPETVSGVSGARLRSSGSAGSPGSVGEGVTNEFGAAVNGALMRMGLLKDGKFVKSKASKPKTKAAPTKARNPFTGEAAEEPDTNAPKDSGLASELSKLTELHKSGALTATEFKSAKKKLLG</sequence>
<feature type="region of interest" description="Disordered" evidence="1">
    <location>
        <begin position="128"/>
        <end position="165"/>
    </location>
</feature>
<reference evidence="2" key="1">
    <citation type="submission" date="2020-05" db="EMBL/GenBank/DDBJ databases">
        <authorList>
            <person name="Chiriac C."/>
            <person name="Salcher M."/>
            <person name="Ghai R."/>
            <person name="Kavagutti S V."/>
        </authorList>
    </citation>
    <scope>NUCLEOTIDE SEQUENCE</scope>
</reference>
<name>A0A6J6NHH1_9ZZZZ</name>
<gene>
    <name evidence="2" type="ORF">UFOPK2373_00424</name>
</gene>
<proteinExistence type="predicted"/>